<evidence type="ECO:0000313" key="3">
    <source>
        <dbReference type="Proteomes" id="UP000479710"/>
    </source>
</evidence>
<organism evidence="2 3">
    <name type="scientific">Oryza meyeriana var. granulata</name>
    <dbReference type="NCBI Taxonomy" id="110450"/>
    <lineage>
        <taxon>Eukaryota</taxon>
        <taxon>Viridiplantae</taxon>
        <taxon>Streptophyta</taxon>
        <taxon>Embryophyta</taxon>
        <taxon>Tracheophyta</taxon>
        <taxon>Spermatophyta</taxon>
        <taxon>Magnoliopsida</taxon>
        <taxon>Liliopsida</taxon>
        <taxon>Poales</taxon>
        <taxon>Poaceae</taxon>
        <taxon>BOP clade</taxon>
        <taxon>Oryzoideae</taxon>
        <taxon>Oryzeae</taxon>
        <taxon>Oryzinae</taxon>
        <taxon>Oryza</taxon>
        <taxon>Oryza meyeriana</taxon>
    </lineage>
</organism>
<name>A0A6G1FA87_9ORYZ</name>
<reference evidence="2 3" key="1">
    <citation type="submission" date="2019-11" db="EMBL/GenBank/DDBJ databases">
        <title>Whole genome sequence of Oryza granulata.</title>
        <authorList>
            <person name="Li W."/>
        </authorList>
    </citation>
    <scope>NUCLEOTIDE SEQUENCE [LARGE SCALE GENOMIC DNA]</scope>
    <source>
        <strain evidence="3">cv. Menghai</strain>
        <tissue evidence="2">Leaf</tissue>
    </source>
</reference>
<proteinExistence type="predicted"/>
<keyword evidence="3" id="KW-1185">Reference proteome</keyword>
<dbReference type="AlphaFoldDB" id="A0A6G1FA87"/>
<dbReference type="EMBL" id="SPHZ02000001">
    <property type="protein sequence ID" value="KAF0933837.1"/>
    <property type="molecule type" value="Genomic_DNA"/>
</dbReference>
<feature type="compositionally biased region" description="Low complexity" evidence="1">
    <location>
        <begin position="65"/>
        <end position="75"/>
    </location>
</feature>
<sequence>MGAAITVSDHLTAERRRVSLEPAPPPGFNGKQCWGLHTNIVVKILPSHSPWPILRRQIAVVFAASSPSSQSSAPTPALPIPCLQNATSS</sequence>
<gene>
    <name evidence="2" type="ORF">E2562_019291</name>
</gene>
<accession>A0A6G1FA87</accession>
<protein>
    <submittedName>
        <fullName evidence="2">Uncharacterized protein</fullName>
    </submittedName>
</protein>
<dbReference type="Proteomes" id="UP000479710">
    <property type="component" value="Unassembled WGS sequence"/>
</dbReference>
<feature type="region of interest" description="Disordered" evidence="1">
    <location>
        <begin position="65"/>
        <end position="89"/>
    </location>
</feature>
<evidence type="ECO:0000256" key="1">
    <source>
        <dbReference type="SAM" id="MobiDB-lite"/>
    </source>
</evidence>
<comment type="caution">
    <text evidence="2">The sequence shown here is derived from an EMBL/GenBank/DDBJ whole genome shotgun (WGS) entry which is preliminary data.</text>
</comment>
<evidence type="ECO:0000313" key="2">
    <source>
        <dbReference type="EMBL" id="KAF0933837.1"/>
    </source>
</evidence>